<evidence type="ECO:0000256" key="6">
    <source>
        <dbReference type="ARBA" id="ARBA00022927"/>
    </source>
</evidence>
<comment type="similarity">
    <text evidence="3">Belongs to the exportin family.</text>
</comment>
<evidence type="ECO:0000256" key="3">
    <source>
        <dbReference type="ARBA" id="ARBA00009466"/>
    </source>
</evidence>
<dbReference type="VEuPathDB" id="TriTrypDB:Lsey_0254_0090"/>
<evidence type="ECO:0000256" key="5">
    <source>
        <dbReference type="ARBA" id="ARBA00022490"/>
    </source>
</evidence>
<protein>
    <submittedName>
        <fullName evidence="8">Uncharacterized protein</fullName>
    </submittedName>
</protein>
<keyword evidence="4" id="KW-0813">Transport</keyword>
<keyword evidence="6" id="KW-0653">Protein transport</keyword>
<dbReference type="AlphaFoldDB" id="A0A0N1I0T0"/>
<keyword evidence="7" id="KW-0539">Nucleus</keyword>
<accession>A0A0N1I0T0</accession>
<dbReference type="GO" id="GO:0006611">
    <property type="term" value="P:protein export from nucleus"/>
    <property type="evidence" value="ECO:0007669"/>
    <property type="project" value="TreeGrafter"/>
</dbReference>
<organism evidence="8 9">
    <name type="scientific">Leptomonas seymouri</name>
    <dbReference type="NCBI Taxonomy" id="5684"/>
    <lineage>
        <taxon>Eukaryota</taxon>
        <taxon>Discoba</taxon>
        <taxon>Euglenozoa</taxon>
        <taxon>Kinetoplastea</taxon>
        <taxon>Metakinetoplastina</taxon>
        <taxon>Trypanosomatida</taxon>
        <taxon>Trypanosomatidae</taxon>
        <taxon>Leishmaniinae</taxon>
        <taxon>Leptomonas</taxon>
    </lineage>
</organism>
<name>A0A0N1I0T0_LEPSE</name>
<dbReference type="OrthoDB" id="270594at2759"/>
<sequence length="1055" mass="115392">MTDHIVKAAACLRCGDHRGAAGALRELERGDPSRAFQIAAESLSSPCSSEDGVYARFVAMKVLTYALTRRVGDRMQQSSTAVPFLLDYGYRMADQIESHAWLPVASELATAMAVALKLSCVDDNFEVQEAEVEVLWAGVMDLVQVSFPSHKAFLHRVICQSTVVEFGLFSGASRYRGLPVRVHRRCRELFSTEGRLPLLIQALFRSLLAPSAESEMSVDRGLTALVSCLAWPSHQFFEEDSSVEESCGIFYVSHPEWDRLLVGTMPLQTDAGSASAFTLHGVLREWYGSGAVKGVSVDRQKLVELIQLLCVFKGSHWREEEALHFLASSLSLCLDVFEHLTSCATERELHLFPLLATAILRLVSNYVEFFFFPSAQPLIARLASLTCFLIRRNNASSGDDPDVMSCLDEMLSVWYHLTSYIERNSFSPHGTRSNAQRCLIGESCQEIFSTYVAVKVSADAVELEDDYLSESFTSSHLHLVAQVGRICASRTCELLIHATQTMRSSLEGALSTGAVPSPLFEALWTLLKIIGFFIADPVEGEQPYVPRCFLEMGAENNSLLLHLMTNVNALLLPLQSPAASSSAVQAAFLDILSHYIKTYVENDETCSLYGEAFGEGAEVVAIALAAATGILQASPFEKDATSAACRLLDCIADKSGSVRRFCQAQGAFQQLTQAAQQVHRFRFHGHTRGHIIAFILVCSLDDGPAQARLEEFTLSPSADDDVNLVLEKLSSLAGMYESLHSQQVIRGVFHGLLAVGQQLIQVSGSKFYEREIALESVHFVRSMFVACAPLLEDDSIRALLCLVVSELRYAIRVVRTSSTWASAEGENDKADFMIGVAKLLSSLAQWKALDCFLPDDDTRPLSTSVVEAVGELLRHMDERSLSLPSLEDALFSCMEVCAESFTADFVFSSSSDAFLSAMLYALNSGRLNIQRAGISVTACVAAFLESSTPQANHASACIDMLKVVLRALTSGEVFFNNMRQISRALLILAKGVSLENLHLIMESVSGEVPHSAIFLQTIFSALQSAASQSGMSDAHFEELVQDALSLVRGTTVIGA</sequence>
<keyword evidence="9" id="KW-1185">Reference proteome</keyword>
<dbReference type="OMA" id="DEMLSVW"/>
<evidence type="ECO:0000313" key="8">
    <source>
        <dbReference type="EMBL" id="KPI84492.1"/>
    </source>
</evidence>
<evidence type="ECO:0000256" key="1">
    <source>
        <dbReference type="ARBA" id="ARBA00004123"/>
    </source>
</evidence>
<evidence type="ECO:0000313" key="9">
    <source>
        <dbReference type="Proteomes" id="UP000038009"/>
    </source>
</evidence>
<evidence type="ECO:0000256" key="2">
    <source>
        <dbReference type="ARBA" id="ARBA00004496"/>
    </source>
</evidence>
<dbReference type="GO" id="GO:0005049">
    <property type="term" value="F:nuclear export signal receptor activity"/>
    <property type="evidence" value="ECO:0007669"/>
    <property type="project" value="InterPro"/>
</dbReference>
<dbReference type="InterPro" id="IPR044189">
    <property type="entry name" value="XPO4/7-like"/>
</dbReference>
<gene>
    <name evidence="8" type="ORF">ABL78_6455</name>
</gene>
<dbReference type="EMBL" id="LJSK01000254">
    <property type="protein sequence ID" value="KPI84492.1"/>
    <property type="molecule type" value="Genomic_DNA"/>
</dbReference>
<evidence type="ECO:0000256" key="7">
    <source>
        <dbReference type="ARBA" id="ARBA00023242"/>
    </source>
</evidence>
<dbReference type="PANTHER" id="PTHR12596:SF1">
    <property type="entry name" value="EXPORTIN-4"/>
    <property type="match status" value="1"/>
</dbReference>
<dbReference type="GO" id="GO:0005643">
    <property type="term" value="C:nuclear pore"/>
    <property type="evidence" value="ECO:0007669"/>
    <property type="project" value="TreeGrafter"/>
</dbReference>
<dbReference type="GO" id="GO:0005737">
    <property type="term" value="C:cytoplasm"/>
    <property type="evidence" value="ECO:0007669"/>
    <property type="project" value="UniProtKB-SubCell"/>
</dbReference>
<proteinExistence type="inferred from homology"/>
<comment type="caution">
    <text evidence="8">The sequence shown here is derived from an EMBL/GenBank/DDBJ whole genome shotgun (WGS) entry which is preliminary data.</text>
</comment>
<reference evidence="8 9" key="1">
    <citation type="journal article" date="2015" name="PLoS Pathog.">
        <title>Leptomonas seymouri: Adaptations to the Dixenous Life Cycle Analyzed by Genome Sequencing, Transcriptome Profiling and Co-infection with Leishmania donovani.</title>
        <authorList>
            <person name="Kraeva N."/>
            <person name="Butenko A."/>
            <person name="Hlavacova J."/>
            <person name="Kostygov A."/>
            <person name="Myskova J."/>
            <person name="Grybchuk D."/>
            <person name="Lestinova T."/>
            <person name="Votypka J."/>
            <person name="Volf P."/>
            <person name="Opperdoes F."/>
            <person name="Flegontov P."/>
            <person name="Lukes J."/>
            <person name="Yurchenko V."/>
        </authorList>
    </citation>
    <scope>NUCLEOTIDE SEQUENCE [LARGE SCALE GENOMIC DNA]</scope>
    <source>
        <strain evidence="8 9">ATCC 30220</strain>
    </source>
</reference>
<evidence type="ECO:0000256" key="4">
    <source>
        <dbReference type="ARBA" id="ARBA00022448"/>
    </source>
</evidence>
<comment type="subcellular location">
    <subcellularLocation>
        <location evidence="2">Cytoplasm</location>
    </subcellularLocation>
    <subcellularLocation>
        <location evidence="1">Nucleus</location>
    </subcellularLocation>
</comment>
<keyword evidence="5" id="KW-0963">Cytoplasm</keyword>
<dbReference type="PANTHER" id="PTHR12596">
    <property type="entry name" value="EXPORTIN 4,7-RELATED"/>
    <property type="match status" value="1"/>
</dbReference>
<dbReference type="Proteomes" id="UP000038009">
    <property type="component" value="Unassembled WGS sequence"/>
</dbReference>